<proteinExistence type="predicted"/>
<name>A0ABQ7XBM5_BRANA</name>
<reference evidence="1 2" key="1">
    <citation type="submission" date="2021-05" db="EMBL/GenBank/DDBJ databases">
        <title>Genome Assembly of Synthetic Allotetraploid Brassica napus Reveals Homoeologous Exchanges between Subgenomes.</title>
        <authorList>
            <person name="Davis J.T."/>
        </authorList>
    </citation>
    <scope>NUCLEOTIDE SEQUENCE [LARGE SCALE GENOMIC DNA]</scope>
    <source>
        <strain evidence="2">cv. Da-Ae</strain>
        <tissue evidence="1">Seedling</tissue>
    </source>
</reference>
<gene>
    <name evidence="1" type="ORF">HID58_093329</name>
</gene>
<evidence type="ECO:0000313" key="2">
    <source>
        <dbReference type="Proteomes" id="UP000824890"/>
    </source>
</evidence>
<comment type="caution">
    <text evidence="1">The sequence shown here is derived from an EMBL/GenBank/DDBJ whole genome shotgun (WGS) entry which is preliminary data.</text>
</comment>
<evidence type="ECO:0000313" key="1">
    <source>
        <dbReference type="EMBL" id="KAH0853291.1"/>
    </source>
</evidence>
<dbReference type="EMBL" id="JAGKQM010000808">
    <property type="protein sequence ID" value="KAH0853291.1"/>
    <property type="molecule type" value="Genomic_DNA"/>
</dbReference>
<dbReference type="Proteomes" id="UP000824890">
    <property type="component" value="Unassembled WGS sequence"/>
</dbReference>
<accession>A0ABQ7XBM5</accession>
<feature type="non-terminal residue" evidence="1">
    <location>
        <position position="1"/>
    </location>
</feature>
<protein>
    <submittedName>
        <fullName evidence="1">Uncharacterized protein</fullName>
    </submittedName>
</protein>
<sequence>SFTAGVYLSPFSPAATTTNSNQFNFKVCGTGQSFWWLLLKRSLNVTLMVKFLLWSKVEILVWMSFDLNNLDANNSVVMFMAKAELFMYVDPSNYWLVRPNKLKKPRH</sequence>
<organism evidence="1 2">
    <name type="scientific">Brassica napus</name>
    <name type="common">Rape</name>
    <dbReference type="NCBI Taxonomy" id="3708"/>
    <lineage>
        <taxon>Eukaryota</taxon>
        <taxon>Viridiplantae</taxon>
        <taxon>Streptophyta</taxon>
        <taxon>Embryophyta</taxon>
        <taxon>Tracheophyta</taxon>
        <taxon>Spermatophyta</taxon>
        <taxon>Magnoliopsida</taxon>
        <taxon>eudicotyledons</taxon>
        <taxon>Gunneridae</taxon>
        <taxon>Pentapetalae</taxon>
        <taxon>rosids</taxon>
        <taxon>malvids</taxon>
        <taxon>Brassicales</taxon>
        <taxon>Brassicaceae</taxon>
        <taxon>Brassiceae</taxon>
        <taxon>Brassica</taxon>
    </lineage>
</organism>
<keyword evidence="2" id="KW-1185">Reference proteome</keyword>